<dbReference type="STRING" id="36842.SAMN02194393_04668"/>
<feature type="domain" description="Protein kinase" evidence="11">
    <location>
        <begin position="10"/>
        <end position="267"/>
    </location>
</feature>
<keyword evidence="2 13" id="KW-0723">Serine/threonine-protein kinase</keyword>
<keyword evidence="3" id="KW-0808">Transferase</keyword>
<dbReference type="FunFam" id="3.30.200.20:FF:000035">
    <property type="entry name" value="Serine/threonine protein kinase Stk1"/>
    <property type="match status" value="1"/>
</dbReference>
<dbReference type="GO" id="GO:0004674">
    <property type="term" value="F:protein serine/threonine kinase activity"/>
    <property type="evidence" value="ECO:0007669"/>
    <property type="project" value="UniProtKB-KW"/>
</dbReference>
<keyword evidence="14" id="KW-1185">Reference proteome</keyword>
<evidence type="ECO:0000256" key="6">
    <source>
        <dbReference type="ARBA" id="ARBA00022840"/>
    </source>
</evidence>
<evidence type="ECO:0000256" key="2">
    <source>
        <dbReference type="ARBA" id="ARBA00022527"/>
    </source>
</evidence>
<gene>
    <name evidence="13" type="ORF">SAMN02194393_04668</name>
</gene>
<dbReference type="Gene3D" id="1.10.510.10">
    <property type="entry name" value="Transferase(Phosphotransferase) domain 1"/>
    <property type="match status" value="1"/>
</dbReference>
<evidence type="ECO:0000256" key="3">
    <source>
        <dbReference type="ARBA" id="ARBA00022679"/>
    </source>
</evidence>
<feature type="transmembrane region" description="Helical" evidence="10">
    <location>
        <begin position="315"/>
        <end position="337"/>
    </location>
</feature>
<dbReference type="OrthoDB" id="9788659at2"/>
<dbReference type="InterPro" id="IPR017441">
    <property type="entry name" value="Protein_kinase_ATP_BS"/>
</dbReference>
<dbReference type="CDD" id="cd14014">
    <property type="entry name" value="STKc_PknB_like"/>
    <property type="match status" value="1"/>
</dbReference>
<dbReference type="InterPro" id="IPR011009">
    <property type="entry name" value="Kinase-like_dom_sf"/>
</dbReference>
<dbReference type="PROSITE" id="PS00107">
    <property type="entry name" value="PROTEIN_KINASE_ATP"/>
    <property type="match status" value="1"/>
</dbReference>
<dbReference type="PROSITE" id="PS00108">
    <property type="entry name" value="PROTEIN_KINASE_ST"/>
    <property type="match status" value="1"/>
</dbReference>
<reference evidence="13 14" key="1">
    <citation type="submission" date="2017-02" db="EMBL/GenBank/DDBJ databases">
        <authorList>
            <person name="Peterson S.W."/>
        </authorList>
    </citation>
    <scope>NUCLEOTIDE SEQUENCE [LARGE SCALE GENOMIC DNA]</scope>
    <source>
        <strain evidence="13 14">M1</strain>
    </source>
</reference>
<evidence type="ECO:0000256" key="1">
    <source>
        <dbReference type="ARBA" id="ARBA00012513"/>
    </source>
</evidence>
<dbReference type="InterPro" id="IPR005543">
    <property type="entry name" value="PASTA_dom"/>
</dbReference>
<evidence type="ECO:0000256" key="4">
    <source>
        <dbReference type="ARBA" id="ARBA00022741"/>
    </source>
</evidence>
<comment type="catalytic activity">
    <reaction evidence="7">
        <text>L-threonyl-[protein] + ATP = O-phospho-L-threonyl-[protein] + ADP + H(+)</text>
        <dbReference type="Rhea" id="RHEA:46608"/>
        <dbReference type="Rhea" id="RHEA-COMP:11060"/>
        <dbReference type="Rhea" id="RHEA-COMP:11605"/>
        <dbReference type="ChEBI" id="CHEBI:15378"/>
        <dbReference type="ChEBI" id="CHEBI:30013"/>
        <dbReference type="ChEBI" id="CHEBI:30616"/>
        <dbReference type="ChEBI" id="CHEBI:61977"/>
        <dbReference type="ChEBI" id="CHEBI:456216"/>
        <dbReference type="EC" id="2.7.11.1"/>
    </reaction>
</comment>
<evidence type="ECO:0000259" key="12">
    <source>
        <dbReference type="PROSITE" id="PS51178"/>
    </source>
</evidence>
<dbReference type="PROSITE" id="PS50011">
    <property type="entry name" value="PROTEIN_KINASE_DOM"/>
    <property type="match status" value="1"/>
</dbReference>
<feature type="domain" description="PASTA" evidence="12">
    <location>
        <begin position="482"/>
        <end position="549"/>
    </location>
</feature>
<keyword evidence="10" id="KW-1133">Transmembrane helix</keyword>
<evidence type="ECO:0000313" key="13">
    <source>
        <dbReference type="EMBL" id="SKC87214.1"/>
    </source>
</evidence>
<dbReference type="Gene3D" id="3.30.10.20">
    <property type="match status" value="3"/>
</dbReference>
<dbReference type="FunFam" id="1.10.510.10:FF:000021">
    <property type="entry name" value="Serine/threonine protein kinase"/>
    <property type="match status" value="1"/>
</dbReference>
<dbReference type="NCBIfam" id="NF033483">
    <property type="entry name" value="PknB_PASTA_kin"/>
    <property type="match status" value="1"/>
</dbReference>
<comment type="catalytic activity">
    <reaction evidence="8">
        <text>L-seryl-[protein] + ATP = O-phospho-L-seryl-[protein] + ADP + H(+)</text>
        <dbReference type="Rhea" id="RHEA:17989"/>
        <dbReference type="Rhea" id="RHEA-COMP:9863"/>
        <dbReference type="Rhea" id="RHEA-COMP:11604"/>
        <dbReference type="ChEBI" id="CHEBI:15378"/>
        <dbReference type="ChEBI" id="CHEBI:29999"/>
        <dbReference type="ChEBI" id="CHEBI:30616"/>
        <dbReference type="ChEBI" id="CHEBI:83421"/>
        <dbReference type="ChEBI" id="CHEBI:456216"/>
        <dbReference type="EC" id="2.7.11.1"/>
    </reaction>
</comment>
<evidence type="ECO:0000256" key="7">
    <source>
        <dbReference type="ARBA" id="ARBA00047899"/>
    </source>
</evidence>
<accession>A0A1T5MH04</accession>
<dbReference type="RefSeq" id="WP_079495110.1">
    <property type="nucleotide sequence ID" value="NZ_FUZT01000015.1"/>
</dbReference>
<evidence type="ECO:0000256" key="10">
    <source>
        <dbReference type="SAM" id="Phobius"/>
    </source>
</evidence>
<evidence type="ECO:0000256" key="8">
    <source>
        <dbReference type="ARBA" id="ARBA00048679"/>
    </source>
</evidence>
<keyword evidence="4 9" id="KW-0547">Nucleotide-binding</keyword>
<dbReference type="GO" id="GO:0005524">
    <property type="term" value="F:ATP binding"/>
    <property type="evidence" value="ECO:0007669"/>
    <property type="project" value="UniProtKB-UniRule"/>
</dbReference>
<keyword evidence="10" id="KW-0812">Transmembrane</keyword>
<evidence type="ECO:0000259" key="11">
    <source>
        <dbReference type="PROSITE" id="PS50011"/>
    </source>
</evidence>
<dbReference type="InterPro" id="IPR000719">
    <property type="entry name" value="Prot_kinase_dom"/>
</dbReference>
<dbReference type="AlphaFoldDB" id="A0A1T5MH04"/>
<dbReference type="PROSITE" id="PS51178">
    <property type="entry name" value="PASTA"/>
    <property type="match status" value="3"/>
</dbReference>
<dbReference type="EC" id="2.7.11.1" evidence="1"/>
<feature type="domain" description="PASTA" evidence="12">
    <location>
        <begin position="413"/>
        <end position="479"/>
    </location>
</feature>
<evidence type="ECO:0000256" key="9">
    <source>
        <dbReference type="PROSITE-ProRule" id="PRU10141"/>
    </source>
</evidence>
<dbReference type="CDD" id="cd06577">
    <property type="entry name" value="PASTA_pknB"/>
    <property type="match status" value="3"/>
</dbReference>
<protein>
    <recommendedName>
        <fullName evidence="1">non-specific serine/threonine protein kinase</fullName>
        <ecNumber evidence="1">2.7.11.1</ecNumber>
    </recommendedName>
</protein>
<dbReference type="EMBL" id="FUZT01000015">
    <property type="protein sequence ID" value="SKC87214.1"/>
    <property type="molecule type" value="Genomic_DNA"/>
</dbReference>
<dbReference type="Pfam" id="PF03793">
    <property type="entry name" value="PASTA"/>
    <property type="match status" value="3"/>
</dbReference>
<proteinExistence type="predicted"/>
<dbReference type="Pfam" id="PF00069">
    <property type="entry name" value="Pkinase"/>
    <property type="match status" value="1"/>
</dbReference>
<feature type="binding site" evidence="9">
    <location>
        <position position="39"/>
    </location>
    <ligand>
        <name>ATP</name>
        <dbReference type="ChEBI" id="CHEBI:30616"/>
    </ligand>
</feature>
<dbReference type="Gene3D" id="3.30.200.20">
    <property type="entry name" value="Phosphorylase Kinase, domain 1"/>
    <property type="match status" value="1"/>
</dbReference>
<evidence type="ECO:0000313" key="14">
    <source>
        <dbReference type="Proteomes" id="UP000190285"/>
    </source>
</evidence>
<sequence>MIGKLLGNRYEILEKIGGGGMALVYKAKCHLLNRFVAVKILRPEFISDEDFLNKFEKESQAAASLSHPNIVNIYDVGTDNDTHYIVMEYVKGKTLKKHIKEKGSLTNEEVINISKQIALALQHAHNNHIVHRDIKPHNILITDDGRIKVTDFGIARAITSSTITNTGNVIGSVHYFSPEQARGGFVDEKSDIYSLGITMYEMKTGRVPYSGNTPITVALKHLKEEIVPPSMISDDISKGLENIILKATQKDKNKRYDNAVELYDDLEKAKKNPEHNIDFIDDDESPTRVIPSIGDLDDIDDMDDNSNDGKRINKLTLIIGVVSALLISVVFVFSIFYSDIIERFVVKEVQIPNIENESKQIAEESLSNLGLGVMVESQVFNNGVPEGHVISQTPSAGEIVKEGHTVSLILSKGPKKVAIPKIVHKEIDEARVELDNENLELRNIDREYSDLPIGVIIKQFPEAGEMVDEGSAVDILVSQGREIQTLIMPNLQNKNIKDAKETAEKLGFIIQKVDYEFNDEVEKDFVISQTISPGSEVKENSVFSLIVSKGPEKIEQPPEEEELPLLKRNCRIPLNLEAQQEVVKVVKTMNGVSTTVHEGIHNKDEEELRLIISGRGIVKLDVYYGETLKHSQDILFE</sequence>
<dbReference type="PANTHER" id="PTHR43289:SF34">
    <property type="entry name" value="SERINE_THREONINE-PROTEIN KINASE YBDM-RELATED"/>
    <property type="match status" value="1"/>
</dbReference>
<keyword evidence="5 13" id="KW-0418">Kinase</keyword>
<dbReference type="Proteomes" id="UP000190285">
    <property type="component" value="Unassembled WGS sequence"/>
</dbReference>
<dbReference type="SMART" id="SM00220">
    <property type="entry name" value="S_TKc"/>
    <property type="match status" value="1"/>
</dbReference>
<feature type="domain" description="PASTA" evidence="12">
    <location>
        <begin position="347"/>
        <end position="412"/>
    </location>
</feature>
<dbReference type="PANTHER" id="PTHR43289">
    <property type="entry name" value="MITOGEN-ACTIVATED PROTEIN KINASE KINASE KINASE 20-RELATED"/>
    <property type="match status" value="1"/>
</dbReference>
<dbReference type="SUPFAM" id="SSF56112">
    <property type="entry name" value="Protein kinase-like (PK-like)"/>
    <property type="match status" value="1"/>
</dbReference>
<name>A0A1T5MH04_9FIRM</name>
<evidence type="ECO:0000256" key="5">
    <source>
        <dbReference type="ARBA" id="ARBA00022777"/>
    </source>
</evidence>
<dbReference type="InterPro" id="IPR008271">
    <property type="entry name" value="Ser/Thr_kinase_AS"/>
</dbReference>
<dbReference type="SMART" id="SM00740">
    <property type="entry name" value="PASTA"/>
    <property type="match status" value="3"/>
</dbReference>
<organism evidence="13 14">
    <name type="scientific">Maledivibacter halophilus</name>
    <dbReference type="NCBI Taxonomy" id="36842"/>
    <lineage>
        <taxon>Bacteria</taxon>
        <taxon>Bacillati</taxon>
        <taxon>Bacillota</taxon>
        <taxon>Clostridia</taxon>
        <taxon>Peptostreptococcales</taxon>
        <taxon>Caminicellaceae</taxon>
        <taxon>Maledivibacter</taxon>
    </lineage>
</organism>
<keyword evidence="6 9" id="KW-0067">ATP-binding</keyword>
<keyword evidence="10" id="KW-0472">Membrane</keyword>